<reference evidence="4 5" key="2">
    <citation type="journal article" date="2019" name="Plant Biotechnol. J.">
        <title>The red bayberry genome and genetic basis of sex determination.</title>
        <authorList>
            <person name="Jia H.M."/>
            <person name="Jia H.J."/>
            <person name="Cai Q.L."/>
            <person name="Wang Y."/>
            <person name="Zhao H.B."/>
            <person name="Yang W.F."/>
            <person name="Wang G.Y."/>
            <person name="Li Y.H."/>
            <person name="Zhan D.L."/>
            <person name="Shen Y.T."/>
            <person name="Niu Q.F."/>
            <person name="Chang L."/>
            <person name="Qiu J."/>
            <person name="Zhao L."/>
            <person name="Xie H.B."/>
            <person name="Fu W.Y."/>
            <person name="Jin J."/>
            <person name="Li X.W."/>
            <person name="Jiao Y."/>
            <person name="Zhou C.C."/>
            <person name="Tu T."/>
            <person name="Chai C.Y."/>
            <person name="Gao J.L."/>
            <person name="Fan L.J."/>
            <person name="van de Weg E."/>
            <person name="Wang J.Y."/>
            <person name="Gao Z.S."/>
        </authorList>
    </citation>
    <scope>NUCLEOTIDE SEQUENCE [LARGE SCALE GENOMIC DNA]</scope>
    <source>
        <tissue evidence="4">Leaves</tissue>
    </source>
</reference>
<evidence type="ECO:0000313" key="4">
    <source>
        <dbReference type="EMBL" id="KAB1208413.1"/>
    </source>
</evidence>
<dbReference type="InterPro" id="IPR042885">
    <property type="entry name" value="HIPP47/16"/>
</dbReference>
<feature type="compositionally biased region" description="Basic and acidic residues" evidence="1">
    <location>
        <begin position="99"/>
        <end position="149"/>
    </location>
</feature>
<dbReference type="EMBL" id="RXIC02000025">
    <property type="protein sequence ID" value="KAB1208413.1"/>
    <property type="molecule type" value="Genomic_DNA"/>
</dbReference>
<reference evidence="4" key="3">
    <citation type="submission" date="2019-09" db="EMBL/GenBank/DDBJ databases">
        <authorList>
            <person name="Gao Z."/>
        </authorList>
    </citation>
    <scope>NUCLEOTIDE SEQUENCE</scope>
    <source>
        <tissue evidence="4">Leaves</tissue>
    </source>
</reference>
<sequence length="189" mass="21333">MANDGQTVLKSTLVHFQNHKSFWYYIIQQKIVIKVQVNCDKCRSKALQLAAAKTGVTSMAIEGSDKDQLVLIGEDVDSVNLTRSLRKKLRHATILKVEEVKEKGKDKDQEKGEKDKNPGKAEKDKNPGKAEKEKVQGKAEQAGKDEAQKQPDLSHVQLHPWSWGPCPGPHFYEVFCDCDQNRNNYCSIL</sequence>
<organism evidence="4 5">
    <name type="scientific">Morella rubra</name>
    <name type="common">Chinese bayberry</name>
    <dbReference type="NCBI Taxonomy" id="262757"/>
    <lineage>
        <taxon>Eukaryota</taxon>
        <taxon>Viridiplantae</taxon>
        <taxon>Streptophyta</taxon>
        <taxon>Embryophyta</taxon>
        <taxon>Tracheophyta</taxon>
        <taxon>Spermatophyta</taxon>
        <taxon>Magnoliopsida</taxon>
        <taxon>eudicotyledons</taxon>
        <taxon>Gunneridae</taxon>
        <taxon>Pentapetalae</taxon>
        <taxon>rosids</taxon>
        <taxon>fabids</taxon>
        <taxon>Fagales</taxon>
        <taxon>Myricaceae</taxon>
        <taxon>Morella</taxon>
    </lineage>
</organism>
<evidence type="ECO:0000313" key="5">
    <source>
        <dbReference type="Proteomes" id="UP000516437"/>
    </source>
</evidence>
<dbReference type="Gene3D" id="3.30.70.100">
    <property type="match status" value="1"/>
</dbReference>
<evidence type="ECO:0000313" key="3">
    <source>
        <dbReference type="EMBL" id="KAB1200720.1"/>
    </source>
</evidence>
<feature type="domain" description="HMA" evidence="2">
    <location>
        <begin position="28"/>
        <end position="97"/>
    </location>
</feature>
<proteinExistence type="predicted"/>
<gene>
    <name evidence="3" type="ORF">CJ030_MR0G006556</name>
    <name evidence="4" type="ORF">CJ030_MR7G001382</name>
</gene>
<keyword evidence="5" id="KW-1185">Reference proteome</keyword>
<dbReference type="AlphaFoldDB" id="A0A6A1V6M8"/>
<evidence type="ECO:0000259" key="2">
    <source>
        <dbReference type="PROSITE" id="PS50846"/>
    </source>
</evidence>
<evidence type="ECO:0000256" key="1">
    <source>
        <dbReference type="SAM" id="MobiDB-lite"/>
    </source>
</evidence>
<feature type="region of interest" description="Disordered" evidence="1">
    <location>
        <begin position="99"/>
        <end position="155"/>
    </location>
</feature>
<accession>A0A6A1V6M8</accession>
<dbReference type="Proteomes" id="UP000516437">
    <property type="component" value="Chromosome 7"/>
</dbReference>
<dbReference type="GO" id="GO:0046872">
    <property type="term" value="F:metal ion binding"/>
    <property type="evidence" value="ECO:0007669"/>
    <property type="project" value="InterPro"/>
</dbReference>
<dbReference type="PANTHER" id="PTHR46932">
    <property type="entry name" value="HEAVY METAL-ASSOCIATED ISOPRENYLATED PLANT PROTEIN 47"/>
    <property type="match status" value="1"/>
</dbReference>
<protein>
    <recommendedName>
        <fullName evidence="2">HMA domain-containing protein</fullName>
    </recommendedName>
</protein>
<dbReference type="PROSITE" id="PS50846">
    <property type="entry name" value="HMA_2"/>
    <property type="match status" value="1"/>
</dbReference>
<dbReference type="InterPro" id="IPR006121">
    <property type="entry name" value="HMA_dom"/>
</dbReference>
<comment type="caution">
    <text evidence="4">The sequence shown here is derived from an EMBL/GenBank/DDBJ whole genome shotgun (WGS) entry which is preliminary data.</text>
</comment>
<dbReference type="PANTHER" id="PTHR46932:SF12">
    <property type="entry name" value="HEAVY METAL-ASSOCIATED ISOPRENYLATED PLANT PROTEIN 47"/>
    <property type="match status" value="1"/>
</dbReference>
<dbReference type="OrthoDB" id="692882at2759"/>
<name>A0A6A1V6M8_9ROSI</name>
<dbReference type="EMBL" id="RXIC02000132">
    <property type="protein sequence ID" value="KAB1200720.1"/>
    <property type="molecule type" value="Genomic_DNA"/>
</dbReference>
<reference evidence="4" key="1">
    <citation type="submission" date="2018-07" db="EMBL/GenBank/DDBJ databases">
        <authorList>
            <person name="Gao Z.-S."/>
            <person name="Jia H.-M."/>
            <person name="Jia H.-J."/>
            <person name="Cai Q.-L."/>
            <person name="Wang Y."/>
            <person name="Zhao H.-B."/>
        </authorList>
    </citation>
    <scope>NUCLEOTIDE SEQUENCE</scope>
    <source>
        <tissue evidence="4">Leaves</tissue>
    </source>
</reference>